<name>A0A3B0YIW9_9ZZZZ</name>
<dbReference type="EMBL" id="UOFK01000240">
    <property type="protein sequence ID" value="VAW80908.1"/>
    <property type="molecule type" value="Genomic_DNA"/>
</dbReference>
<dbReference type="FunFam" id="3.30.70.270:FF:000001">
    <property type="entry name" value="Diguanylate cyclase domain protein"/>
    <property type="match status" value="1"/>
</dbReference>
<dbReference type="InterPro" id="IPR000160">
    <property type="entry name" value="GGDEF_dom"/>
</dbReference>
<dbReference type="SUPFAM" id="SSF55785">
    <property type="entry name" value="PYP-like sensor domain (PAS domain)"/>
    <property type="match status" value="1"/>
</dbReference>
<dbReference type="CDD" id="cd01949">
    <property type="entry name" value="GGDEF"/>
    <property type="match status" value="1"/>
</dbReference>
<dbReference type="GO" id="GO:1902201">
    <property type="term" value="P:negative regulation of bacterial-type flagellum-dependent cell motility"/>
    <property type="evidence" value="ECO:0007669"/>
    <property type="project" value="TreeGrafter"/>
</dbReference>
<dbReference type="Gene3D" id="3.30.450.20">
    <property type="entry name" value="PAS domain"/>
    <property type="match status" value="1"/>
</dbReference>
<dbReference type="InterPro" id="IPR050469">
    <property type="entry name" value="Diguanylate_Cyclase"/>
</dbReference>
<dbReference type="PANTHER" id="PTHR45138:SF9">
    <property type="entry name" value="DIGUANYLATE CYCLASE DGCM-RELATED"/>
    <property type="match status" value="1"/>
</dbReference>
<accession>A0A3B0YIW9</accession>
<dbReference type="GO" id="GO:0043709">
    <property type="term" value="P:cell adhesion involved in single-species biofilm formation"/>
    <property type="evidence" value="ECO:0007669"/>
    <property type="project" value="TreeGrafter"/>
</dbReference>
<reference evidence="2" key="1">
    <citation type="submission" date="2018-06" db="EMBL/GenBank/DDBJ databases">
        <authorList>
            <person name="Zhirakovskaya E."/>
        </authorList>
    </citation>
    <scope>NUCLEOTIDE SEQUENCE</scope>
</reference>
<proteinExistence type="predicted"/>
<dbReference type="InterPro" id="IPR043128">
    <property type="entry name" value="Rev_trsase/Diguanyl_cyclase"/>
</dbReference>
<dbReference type="PROSITE" id="PS50887">
    <property type="entry name" value="GGDEF"/>
    <property type="match status" value="1"/>
</dbReference>
<feature type="domain" description="GGDEF" evidence="1">
    <location>
        <begin position="184"/>
        <end position="317"/>
    </location>
</feature>
<dbReference type="SUPFAM" id="SSF55073">
    <property type="entry name" value="Nucleotide cyclase"/>
    <property type="match status" value="1"/>
</dbReference>
<dbReference type="Pfam" id="PF00990">
    <property type="entry name" value="GGDEF"/>
    <property type="match status" value="1"/>
</dbReference>
<dbReference type="GO" id="GO:0052621">
    <property type="term" value="F:diguanylate cyclase activity"/>
    <property type="evidence" value="ECO:0007669"/>
    <property type="project" value="TreeGrafter"/>
</dbReference>
<organism evidence="2">
    <name type="scientific">hydrothermal vent metagenome</name>
    <dbReference type="NCBI Taxonomy" id="652676"/>
    <lineage>
        <taxon>unclassified sequences</taxon>
        <taxon>metagenomes</taxon>
        <taxon>ecological metagenomes</taxon>
    </lineage>
</organism>
<dbReference type="SMART" id="SM00267">
    <property type="entry name" value="GGDEF"/>
    <property type="match status" value="1"/>
</dbReference>
<evidence type="ECO:0000259" key="1">
    <source>
        <dbReference type="PROSITE" id="PS50887"/>
    </source>
</evidence>
<dbReference type="AlphaFoldDB" id="A0A3B0YIW9"/>
<dbReference type="InterPro" id="IPR035965">
    <property type="entry name" value="PAS-like_dom_sf"/>
</dbReference>
<sequence>MNEQLVNNIHWQLDMLQSIDVGLVVIDRDYTVKLWNAFMANHSGISSTHVVGENLFDLFPDIPKNWLKRKAESVFLLKNRCFNHWEQRPFLFRFKTYRPITGAAEFMYQNVTLIPVSSPDGTINQLSMVIYDVTDIAVGKQQLHDANERLALLSRTDSLTQLNNRGYWEDTALQEFRRLQRTGADASLVMFDIDHFKRVNDGYGHPAGDEAIRSTARVLQKTIRTTDIAGRYGGEEFGIVLVETDTEGAMVLAERLRSAIEAMTVVHEDHEIRFTISIGIAQWDSDLVSHEQWIDYADQALYEAKKSGRNRVIFFSKNKQAQ</sequence>
<evidence type="ECO:0000313" key="2">
    <source>
        <dbReference type="EMBL" id="VAW80908.1"/>
    </source>
</evidence>
<dbReference type="GO" id="GO:0006355">
    <property type="term" value="P:regulation of DNA-templated transcription"/>
    <property type="evidence" value="ECO:0007669"/>
    <property type="project" value="InterPro"/>
</dbReference>
<dbReference type="PANTHER" id="PTHR45138">
    <property type="entry name" value="REGULATORY COMPONENTS OF SENSORY TRANSDUCTION SYSTEM"/>
    <property type="match status" value="1"/>
</dbReference>
<dbReference type="GO" id="GO:0005886">
    <property type="term" value="C:plasma membrane"/>
    <property type="evidence" value="ECO:0007669"/>
    <property type="project" value="TreeGrafter"/>
</dbReference>
<dbReference type="InterPro" id="IPR013767">
    <property type="entry name" value="PAS_fold"/>
</dbReference>
<dbReference type="Gene3D" id="3.30.70.270">
    <property type="match status" value="1"/>
</dbReference>
<dbReference type="InterPro" id="IPR029787">
    <property type="entry name" value="Nucleotide_cyclase"/>
</dbReference>
<dbReference type="NCBIfam" id="TIGR00254">
    <property type="entry name" value="GGDEF"/>
    <property type="match status" value="1"/>
</dbReference>
<protein>
    <submittedName>
        <fullName evidence="2">Diguanylate cyclase (GGDEF domain) with PAS/PAC sensor</fullName>
    </submittedName>
</protein>
<gene>
    <name evidence="2" type="ORF">MNBD_GAMMA13-1681</name>
</gene>
<dbReference type="Pfam" id="PF00989">
    <property type="entry name" value="PAS"/>
    <property type="match status" value="1"/>
</dbReference>